<dbReference type="AlphaFoldDB" id="A0A0J7JDG9"/>
<dbReference type="PANTHER" id="PTHR42831">
    <property type="entry name" value="FE-S PROTEIN MATURATION AUXILIARY FACTOR YITW"/>
    <property type="match status" value="1"/>
</dbReference>
<accession>A0A0J7JDG9</accession>
<evidence type="ECO:0000259" key="1">
    <source>
        <dbReference type="Pfam" id="PF01883"/>
    </source>
</evidence>
<dbReference type="PATRIC" id="fig|1658765.3.peg.2362"/>
<name>A0A0J7JDG9_9GAMM</name>
<gene>
    <name evidence="2" type="ORF">Msub_12346</name>
</gene>
<dbReference type="EMBL" id="LFBU01000001">
    <property type="protein sequence ID" value="KMQ76137.1"/>
    <property type="molecule type" value="Genomic_DNA"/>
</dbReference>
<protein>
    <submittedName>
        <fullName evidence="2">Metal-sulfur cluster biosynthetic enzyme</fullName>
    </submittedName>
</protein>
<dbReference type="Gene3D" id="2.60.300.12">
    <property type="entry name" value="HesB-like domain"/>
    <property type="match status" value="1"/>
</dbReference>
<dbReference type="Gene3D" id="3.30.300.130">
    <property type="entry name" value="Fe-S cluster assembly (FSCA)"/>
    <property type="match status" value="1"/>
</dbReference>
<dbReference type="OrthoDB" id="9805360at2"/>
<sequence length="280" mass="30749">MKIDAEVTPEARNYLLSLLAKQEVPGMAARVYVEKGGTQQAETCLAFCPPGEESGEDIRKDFDDLTLYFEAASVPYLQEMEIGLHGEGSLQTLTIKAPNSKKPATPPKTFTLSQDCEALRVPYGNSVTLPEGASVSITQALGGSFTVNYEGNLYRLSPEVTRNLGFQSDVILFEPPEDGLISEQQCWDAMRLVYDPEIPVNVVSLGLIYKLEIDQERQSVRVEMTLTSPGCGMGDIIAGDVKGKLLQVPHVEDSQVDIVFDPPWSYDSLDEEARLELGLI</sequence>
<evidence type="ECO:0000313" key="3">
    <source>
        <dbReference type="Proteomes" id="UP000036102"/>
    </source>
</evidence>
<evidence type="ECO:0000313" key="2">
    <source>
        <dbReference type="EMBL" id="KMQ76137.1"/>
    </source>
</evidence>
<dbReference type="InterPro" id="IPR002744">
    <property type="entry name" value="MIP18-like"/>
</dbReference>
<dbReference type="SUPFAM" id="SSF117916">
    <property type="entry name" value="Fe-S cluster assembly (FSCA) domain-like"/>
    <property type="match status" value="1"/>
</dbReference>
<reference evidence="2 3" key="1">
    <citation type="submission" date="2015-06" db="EMBL/GenBank/DDBJ databases">
        <title>Marinobacter subterrani, a genetically tractable neutrophilic iron-oxidizing strain isolated from the Soudan Iron Mine.</title>
        <authorList>
            <person name="Bonis B.M."/>
            <person name="Gralnick J.A."/>
        </authorList>
    </citation>
    <scope>NUCLEOTIDE SEQUENCE [LARGE SCALE GENOMIC DNA]</scope>
    <source>
        <strain evidence="2 3">JG233</strain>
    </source>
</reference>
<dbReference type="RefSeq" id="WP_048496152.1">
    <property type="nucleotide sequence ID" value="NZ_LFBU01000001.1"/>
</dbReference>
<dbReference type="Pfam" id="PF01883">
    <property type="entry name" value="FeS_assembly_P"/>
    <property type="match status" value="1"/>
</dbReference>
<dbReference type="SUPFAM" id="SSF89360">
    <property type="entry name" value="HesB-like domain"/>
    <property type="match status" value="1"/>
</dbReference>
<proteinExistence type="predicted"/>
<comment type="caution">
    <text evidence="2">The sequence shown here is derived from an EMBL/GenBank/DDBJ whole genome shotgun (WGS) entry which is preliminary data.</text>
</comment>
<dbReference type="Proteomes" id="UP000036102">
    <property type="component" value="Unassembled WGS sequence"/>
</dbReference>
<dbReference type="InterPro" id="IPR035903">
    <property type="entry name" value="HesB-like_dom_sf"/>
</dbReference>
<dbReference type="InterPro" id="IPR052339">
    <property type="entry name" value="Fe-S_Maturation_MIP18"/>
</dbReference>
<dbReference type="STRING" id="1658765.Msub_12346"/>
<keyword evidence="3" id="KW-1185">Reference proteome</keyword>
<dbReference type="InterPro" id="IPR034904">
    <property type="entry name" value="FSCA_dom_sf"/>
</dbReference>
<feature type="domain" description="MIP18 family-like" evidence="1">
    <location>
        <begin position="183"/>
        <end position="257"/>
    </location>
</feature>
<organism evidence="2 3">
    <name type="scientific">Marinobacter subterrani</name>
    <dbReference type="NCBI Taxonomy" id="1658765"/>
    <lineage>
        <taxon>Bacteria</taxon>
        <taxon>Pseudomonadati</taxon>
        <taxon>Pseudomonadota</taxon>
        <taxon>Gammaproteobacteria</taxon>
        <taxon>Pseudomonadales</taxon>
        <taxon>Marinobacteraceae</taxon>
        <taxon>Marinobacter</taxon>
    </lineage>
</organism>
<dbReference type="PANTHER" id="PTHR42831:SF1">
    <property type="entry name" value="FE-S PROTEIN MATURATION AUXILIARY FACTOR YITW"/>
    <property type="match status" value="1"/>
</dbReference>